<dbReference type="GO" id="GO:0005829">
    <property type="term" value="C:cytosol"/>
    <property type="evidence" value="ECO:0007669"/>
    <property type="project" value="TreeGrafter"/>
</dbReference>
<dbReference type="InterPro" id="IPR036477">
    <property type="entry name" value="Formyl_transf_N_sf"/>
</dbReference>
<evidence type="ECO:0000313" key="3">
    <source>
        <dbReference type="EMBL" id="RDI69997.1"/>
    </source>
</evidence>
<dbReference type="PANTHER" id="PTHR11138:SF5">
    <property type="entry name" value="METHIONYL-TRNA FORMYLTRANSFERASE, MITOCHONDRIAL"/>
    <property type="match status" value="1"/>
</dbReference>
<evidence type="ECO:0000256" key="1">
    <source>
        <dbReference type="SAM" id="MobiDB-lite"/>
    </source>
</evidence>
<dbReference type="Gene3D" id="3.40.50.12230">
    <property type="match status" value="1"/>
</dbReference>
<dbReference type="AlphaFoldDB" id="A0A370IH25"/>
<organism evidence="3 4">
    <name type="scientific">Halopelagius longus</name>
    <dbReference type="NCBI Taxonomy" id="1236180"/>
    <lineage>
        <taxon>Archaea</taxon>
        <taxon>Methanobacteriati</taxon>
        <taxon>Methanobacteriota</taxon>
        <taxon>Stenosarchaea group</taxon>
        <taxon>Halobacteria</taxon>
        <taxon>Halobacteriales</taxon>
        <taxon>Haloferacaceae</taxon>
    </lineage>
</organism>
<dbReference type="Proteomes" id="UP000255421">
    <property type="component" value="Unassembled WGS sequence"/>
</dbReference>
<dbReference type="PANTHER" id="PTHR11138">
    <property type="entry name" value="METHIONYL-TRNA FORMYLTRANSFERASE"/>
    <property type="match status" value="1"/>
</dbReference>
<keyword evidence="4" id="KW-1185">Reference proteome</keyword>
<sequence>MSSAGGAEPAFPDSADEVSRCQTERRAIAERPTARAPTVRERSRRTPRRTLDLHGLGGDMNANSSYGGIGFVLLERKSFLPSSPSSAVQVVLFTSEEPLYLPQYIEPILDAHAADVDRLVIAPFDAPLSRQVREQFGMYGPRAGFRMAVRYLRGHALDALGRHLGIQIGGYHSVAAVARAHGVPVERVADVSNPAFIERMRALDPDVILSVVAGQRLPPELIDRSNDAINLHGSLLPKYRGRATAFWPLYYGDDRTGVTAHRMTEQFDAGPVIARRAFSIEPTDTVDSVYRKLSATGASLAVDLLDSYPDLPEASPNETTADDYHSLPGPDERRRFRNRGNEFL</sequence>
<accession>A0A370IH25</accession>
<gene>
    <name evidence="3" type="ORF">DWB78_15300</name>
</gene>
<dbReference type="GO" id="GO:0004479">
    <property type="term" value="F:methionyl-tRNA formyltransferase activity"/>
    <property type="evidence" value="ECO:0007669"/>
    <property type="project" value="TreeGrafter"/>
</dbReference>
<feature type="domain" description="Formyl transferase N-terminal" evidence="2">
    <location>
        <begin position="191"/>
        <end position="300"/>
    </location>
</feature>
<dbReference type="InterPro" id="IPR002376">
    <property type="entry name" value="Formyl_transf_N"/>
</dbReference>
<proteinExistence type="predicted"/>
<evidence type="ECO:0000313" key="4">
    <source>
        <dbReference type="Proteomes" id="UP000255421"/>
    </source>
</evidence>
<comment type="caution">
    <text evidence="3">The sequence shown here is derived from an EMBL/GenBank/DDBJ whole genome shotgun (WGS) entry which is preliminary data.</text>
</comment>
<name>A0A370IH25_9EURY</name>
<reference evidence="3 4" key="1">
    <citation type="submission" date="2018-07" db="EMBL/GenBank/DDBJ databases">
        <title>Genome sequence of extremly halophilic archaeon Halopelagius longus strain BC12-B1.</title>
        <authorList>
            <person name="Zhang X."/>
        </authorList>
    </citation>
    <scope>NUCLEOTIDE SEQUENCE [LARGE SCALE GENOMIC DNA]</scope>
    <source>
        <strain evidence="3 4">BC12-B1</strain>
    </source>
</reference>
<evidence type="ECO:0000259" key="2">
    <source>
        <dbReference type="Pfam" id="PF00551"/>
    </source>
</evidence>
<dbReference type="Pfam" id="PF00551">
    <property type="entry name" value="Formyl_trans_N"/>
    <property type="match status" value="1"/>
</dbReference>
<feature type="compositionally biased region" description="Basic and acidic residues" evidence="1">
    <location>
        <begin position="322"/>
        <end position="334"/>
    </location>
</feature>
<feature type="region of interest" description="Disordered" evidence="1">
    <location>
        <begin position="309"/>
        <end position="344"/>
    </location>
</feature>
<dbReference type="SUPFAM" id="SSF53328">
    <property type="entry name" value="Formyltransferase"/>
    <property type="match status" value="1"/>
</dbReference>
<feature type="compositionally biased region" description="Basic and acidic residues" evidence="1">
    <location>
        <begin position="17"/>
        <end position="41"/>
    </location>
</feature>
<protein>
    <recommendedName>
        <fullName evidence="2">Formyl transferase N-terminal domain-containing protein</fullName>
    </recommendedName>
</protein>
<feature type="region of interest" description="Disordered" evidence="1">
    <location>
        <begin position="1"/>
        <end position="56"/>
    </location>
</feature>
<dbReference type="EMBL" id="QQST01000002">
    <property type="protein sequence ID" value="RDI69997.1"/>
    <property type="molecule type" value="Genomic_DNA"/>
</dbReference>